<evidence type="ECO:0000313" key="1">
    <source>
        <dbReference type="EMBL" id="MDZ5000919.1"/>
    </source>
</evidence>
<protein>
    <submittedName>
        <fullName evidence="1">Uncharacterized protein</fullName>
    </submittedName>
</protein>
<dbReference type="AlphaFoldDB" id="A0AAW9ICJ5"/>
<gene>
    <name evidence="1" type="ORF">GNF79_18020</name>
</gene>
<evidence type="ECO:0000313" key="2">
    <source>
        <dbReference type="Proteomes" id="UP001291306"/>
    </source>
</evidence>
<dbReference type="SUPFAM" id="SSF53448">
    <property type="entry name" value="Nucleotide-diphospho-sugar transferases"/>
    <property type="match status" value="1"/>
</dbReference>
<proteinExistence type="predicted"/>
<organism evidence="1 2">
    <name type="scientific">Clostridium perfringens</name>
    <dbReference type="NCBI Taxonomy" id="1502"/>
    <lineage>
        <taxon>Bacteria</taxon>
        <taxon>Bacillati</taxon>
        <taxon>Bacillota</taxon>
        <taxon>Clostridia</taxon>
        <taxon>Eubacteriales</taxon>
        <taxon>Clostridiaceae</taxon>
        <taxon>Clostridium</taxon>
    </lineage>
</organism>
<dbReference type="Gene3D" id="3.90.550.10">
    <property type="entry name" value="Spore Coat Polysaccharide Biosynthesis Protein SpsA, Chain A"/>
    <property type="match status" value="1"/>
</dbReference>
<dbReference type="Proteomes" id="UP001291306">
    <property type="component" value="Unassembled WGS sequence"/>
</dbReference>
<sequence length="144" mass="16991">MYLIRDYLEDAYVTEADVYMVNNYFDENINSSAYFTGVKENFEKEWKVIFDGERVVNLKVEGGTGYIMSGISFWNKEDGIKIKKRLEEVVESENFKDVYWDDVVSPMLKEMSVTAKKIKTDDWFEIDSVEDLNNAEEYLRNKNI</sequence>
<dbReference type="InterPro" id="IPR029044">
    <property type="entry name" value="Nucleotide-diphossugar_trans"/>
</dbReference>
<accession>A0AAW9ICJ5</accession>
<name>A0AAW9ICJ5_CLOPF</name>
<dbReference type="EMBL" id="WNVC01000821">
    <property type="protein sequence ID" value="MDZ5000919.1"/>
    <property type="molecule type" value="Genomic_DNA"/>
</dbReference>
<reference evidence="1" key="1">
    <citation type="submission" date="2019-11" db="EMBL/GenBank/DDBJ databases">
        <title>Characterization of Clostridium perfringens isolates from swine manure treated agricultural soils.</title>
        <authorList>
            <person name="Wushke S.T."/>
        </authorList>
    </citation>
    <scope>NUCLEOTIDE SEQUENCE</scope>
    <source>
        <strain evidence="1">X26</strain>
    </source>
</reference>
<comment type="caution">
    <text evidence="1">The sequence shown here is derived from an EMBL/GenBank/DDBJ whole genome shotgun (WGS) entry which is preliminary data.</text>
</comment>